<protein>
    <recommendedName>
        <fullName evidence="3">DUF3037 domain-containing protein</fullName>
    </recommendedName>
</protein>
<comment type="caution">
    <text evidence="1">The sequence shown here is derived from an EMBL/GenBank/DDBJ whole genome shotgun (WGS) entry which is preliminary data.</text>
</comment>
<dbReference type="Proteomes" id="UP001226084">
    <property type="component" value="Unassembled WGS sequence"/>
</dbReference>
<dbReference type="Pfam" id="PF11236">
    <property type="entry name" value="DUF3037"/>
    <property type="match status" value="1"/>
</dbReference>
<evidence type="ECO:0008006" key="3">
    <source>
        <dbReference type="Google" id="ProtNLM"/>
    </source>
</evidence>
<accession>A0AAP5AFP0</accession>
<name>A0AAP5AFP0_9GAMM</name>
<reference evidence="1" key="1">
    <citation type="submission" date="2023-07" db="EMBL/GenBank/DDBJ databases">
        <title>Functional and genomic diversity of the sorghum phyllosphere microbiome.</title>
        <authorList>
            <person name="Shade A."/>
        </authorList>
    </citation>
    <scope>NUCLEOTIDE SEQUENCE</scope>
    <source>
        <strain evidence="1">SORGH_AS_0457</strain>
    </source>
</reference>
<dbReference type="EMBL" id="JAUTAS010000001">
    <property type="protein sequence ID" value="MDQ1107271.1"/>
    <property type="molecule type" value="Genomic_DNA"/>
</dbReference>
<dbReference type="AlphaFoldDB" id="A0AAP5AFP0"/>
<dbReference type="RefSeq" id="WP_093534722.1">
    <property type="nucleotide sequence ID" value="NZ_CP088000.1"/>
</dbReference>
<proteinExistence type="predicted"/>
<organism evidence="1 2">
    <name type="scientific">Stenotrophomonas rhizophila</name>
    <dbReference type="NCBI Taxonomy" id="216778"/>
    <lineage>
        <taxon>Bacteria</taxon>
        <taxon>Pseudomonadati</taxon>
        <taxon>Pseudomonadota</taxon>
        <taxon>Gammaproteobacteria</taxon>
        <taxon>Lysobacterales</taxon>
        <taxon>Lysobacteraceae</taxon>
        <taxon>Stenotrophomonas</taxon>
    </lineage>
</organism>
<dbReference type="InterPro" id="IPR021398">
    <property type="entry name" value="DUF3037"/>
</dbReference>
<evidence type="ECO:0000313" key="2">
    <source>
        <dbReference type="Proteomes" id="UP001226084"/>
    </source>
</evidence>
<evidence type="ECO:0000313" key="1">
    <source>
        <dbReference type="EMBL" id="MDQ1107271.1"/>
    </source>
</evidence>
<sequence length="283" mass="31959">MAPSLMNPVPCQYAIIRFLPYAETGEFANVGVVLACPATGYFDFRLVPTRKTGRIRGFFEQLDLKIYRDALTYMGEELERLRALAANVAIGNKEAVRQLFIGLVHPRETLLRFGETRVVMAEDPDAMLGQLFARMVERDFANKDYHDKLVERGVRELLRKANLRMYFNEAVIGNEDLHLNVPFAHKRGENVHLAIKPLDLAKDEASRVFDTGGRLVDRIQRLKKHNLLPPDMLVAVQRPDGNDQRILGAIDEIEGDLRKAGVEVERADNIRAITAFAKAAALH</sequence>
<gene>
    <name evidence="1" type="ORF">QE424_000430</name>
</gene>